<gene>
    <name evidence="1" type="ORF">F2P81_010801</name>
</gene>
<comment type="caution">
    <text evidence="1">The sequence shown here is derived from an EMBL/GenBank/DDBJ whole genome shotgun (WGS) entry which is preliminary data.</text>
</comment>
<organism evidence="1 2">
    <name type="scientific">Scophthalmus maximus</name>
    <name type="common">Turbot</name>
    <name type="synonym">Psetta maxima</name>
    <dbReference type="NCBI Taxonomy" id="52904"/>
    <lineage>
        <taxon>Eukaryota</taxon>
        <taxon>Metazoa</taxon>
        <taxon>Chordata</taxon>
        <taxon>Craniata</taxon>
        <taxon>Vertebrata</taxon>
        <taxon>Euteleostomi</taxon>
        <taxon>Actinopterygii</taxon>
        <taxon>Neopterygii</taxon>
        <taxon>Teleostei</taxon>
        <taxon>Neoteleostei</taxon>
        <taxon>Acanthomorphata</taxon>
        <taxon>Carangaria</taxon>
        <taxon>Pleuronectiformes</taxon>
        <taxon>Pleuronectoidei</taxon>
        <taxon>Scophthalmidae</taxon>
        <taxon>Scophthalmus</taxon>
    </lineage>
</organism>
<dbReference type="EMBL" id="VEVO01000009">
    <property type="protein sequence ID" value="KAF0037927.1"/>
    <property type="molecule type" value="Genomic_DNA"/>
</dbReference>
<name>A0A6A4SWL6_SCOMX</name>
<reference evidence="1 2" key="1">
    <citation type="submission" date="2019-06" db="EMBL/GenBank/DDBJ databases">
        <title>Draft genomes of female and male turbot (Scophthalmus maximus).</title>
        <authorList>
            <person name="Xu H."/>
            <person name="Xu X.-W."/>
            <person name="Shao C."/>
            <person name="Chen S."/>
        </authorList>
    </citation>
    <scope>NUCLEOTIDE SEQUENCE [LARGE SCALE GENOMIC DNA]</scope>
    <source>
        <strain evidence="1">Ysfricsl-2016a</strain>
        <tissue evidence="1">Blood</tissue>
    </source>
</reference>
<dbReference type="AlphaFoldDB" id="A0A6A4SWL6"/>
<dbReference type="Proteomes" id="UP000438429">
    <property type="component" value="Unassembled WGS sequence"/>
</dbReference>
<accession>A0A6A4SWL6</accession>
<dbReference type="PANTHER" id="PTHR35347:SF1">
    <property type="entry name" value="COILED-COIL DOMAIN-CONTAINING PROTEIN 175"/>
    <property type="match status" value="1"/>
</dbReference>
<sequence>MVALEHLKELDNLLKEEGVSFAPEASFHLGEMAAAVTDLESDRRAAHEHLEVETIENSKLRRQTNTARERMSREIEADVAATRASNAEEIEQLHKELSAVSQLREATVKRQEALLSQNEAMCPHREQGKAEHGEIIATLNNQISLKYGLQTKLDQTQEKIEELRSCIAAVEQDKITLATTTCPVKRTGLVRK</sequence>
<evidence type="ECO:0000313" key="2">
    <source>
        <dbReference type="Proteomes" id="UP000438429"/>
    </source>
</evidence>
<protein>
    <submittedName>
        <fullName evidence="1">Uncharacterized protein</fullName>
    </submittedName>
</protein>
<evidence type="ECO:0000313" key="1">
    <source>
        <dbReference type="EMBL" id="KAF0037927.1"/>
    </source>
</evidence>
<dbReference type="InterPro" id="IPR038834">
    <property type="entry name" value="CCDC175"/>
</dbReference>
<proteinExistence type="predicted"/>
<dbReference type="PANTHER" id="PTHR35347">
    <property type="entry name" value="COILED-COIL DOMAIN-CONTAINING PROTEIN 175"/>
    <property type="match status" value="1"/>
</dbReference>